<evidence type="ECO:0000313" key="2">
    <source>
        <dbReference type="EMBL" id="MFC0207483.1"/>
    </source>
</evidence>
<reference evidence="2 3" key="1">
    <citation type="submission" date="2024-09" db="EMBL/GenBank/DDBJ databases">
        <authorList>
            <person name="Sun Q."/>
            <person name="Mori K."/>
        </authorList>
    </citation>
    <scope>NUCLEOTIDE SEQUENCE [LARGE SCALE GENOMIC DNA]</scope>
    <source>
        <strain evidence="2 3">CCM 8543</strain>
    </source>
</reference>
<gene>
    <name evidence="2" type="ORF">ACFFJ2_03605</name>
</gene>
<protein>
    <recommendedName>
        <fullName evidence="4">Type I secretion target repeat protein</fullName>
    </recommendedName>
</protein>
<organism evidence="2 3">
    <name type="scientific">Chelativorans intermedius</name>
    <dbReference type="NCBI Taxonomy" id="515947"/>
    <lineage>
        <taxon>Bacteria</taxon>
        <taxon>Pseudomonadati</taxon>
        <taxon>Pseudomonadota</taxon>
        <taxon>Alphaproteobacteria</taxon>
        <taxon>Hyphomicrobiales</taxon>
        <taxon>Phyllobacteriaceae</taxon>
        <taxon>Chelativorans</taxon>
    </lineage>
</organism>
<accession>A0ABV6D4E6</accession>
<evidence type="ECO:0008006" key="4">
    <source>
        <dbReference type="Google" id="ProtNLM"/>
    </source>
</evidence>
<proteinExistence type="predicted"/>
<feature type="region of interest" description="Disordered" evidence="1">
    <location>
        <begin position="243"/>
        <end position="266"/>
    </location>
</feature>
<dbReference type="Proteomes" id="UP001589755">
    <property type="component" value="Unassembled WGS sequence"/>
</dbReference>
<comment type="caution">
    <text evidence="2">The sequence shown here is derived from an EMBL/GenBank/DDBJ whole genome shotgun (WGS) entry which is preliminary data.</text>
</comment>
<dbReference type="EMBL" id="JBHLXD010000004">
    <property type="protein sequence ID" value="MFC0207483.1"/>
    <property type="molecule type" value="Genomic_DNA"/>
</dbReference>
<evidence type="ECO:0000313" key="3">
    <source>
        <dbReference type="Proteomes" id="UP001589755"/>
    </source>
</evidence>
<keyword evidence="3" id="KW-1185">Reference proteome</keyword>
<dbReference type="RefSeq" id="WP_261519255.1">
    <property type="nucleotide sequence ID" value="NZ_JAODNW010000003.1"/>
</dbReference>
<feature type="compositionally biased region" description="Low complexity" evidence="1">
    <location>
        <begin position="253"/>
        <end position="265"/>
    </location>
</feature>
<sequence length="662" mass="71144">MDRITEAIAHFIGLFATIVEEARQRESYDAFTAAPSDNPEAPDLPVLSPDFFTSYEFLGYDPALVYKAPLPDWVSFHPWTFAGFEPPRIPEGELSRIVNTGYLPEFAASGVSHRILPEIETLGSVANYLHQGISLSDNDYFGVGGHGLFFAASPISDAQLIALAGLAGRLSPIGELEIAGTAQELATFVITASQLLQDTPEAPPEEMAAGTELTVEKSTTLEGTFLDGAKVEEAPKLEDHFTLEEEEEEETQESLPTSTTLSESSADIDVSVKVDTGGNTIVNNAVLQNLWTGSTVTAVMGQHIELNAAIQINAWSDNDQLSPTLGGWWHDTAPSQAFNIATFDRFDTSDGSQSGQPAGAFPQHWVIKEVSGDLMIVNWLQQFTYMTDNDVGILSSSGVTTRVSSGDNFAFNEVSIYELGFAYDLIIVGGNVYDANIIHQLNVLIDDDLVGTVSGFDTTGQGSISTSGNLLWNEAYIYNVGGADRFDPLPSHYRETGEKLAGGDQELSDGVLSDPAFAGFGPLRVLHITGDLINVQYVKQTTMLGDSDQVALAMHATDPHPEADWSVSTGGNALLNNAAIMDLDSLGKTYVGEGHYSNEILIQANIISTDPEVGFQDPDALVSEAVVFLDDDLQDAEEADYGYAGNFDPDHGQADGLQTMIG</sequence>
<name>A0ABV6D4E6_9HYPH</name>
<evidence type="ECO:0000256" key="1">
    <source>
        <dbReference type="SAM" id="MobiDB-lite"/>
    </source>
</evidence>